<feature type="compositionally biased region" description="Pro residues" evidence="1">
    <location>
        <begin position="91"/>
        <end position="100"/>
    </location>
</feature>
<evidence type="ECO:0000256" key="1">
    <source>
        <dbReference type="SAM" id="MobiDB-lite"/>
    </source>
</evidence>
<feature type="region of interest" description="Disordered" evidence="1">
    <location>
        <begin position="1"/>
        <end position="100"/>
    </location>
</feature>
<keyword evidence="3" id="KW-1185">Reference proteome</keyword>
<dbReference type="Proteomes" id="UP000243542">
    <property type="component" value="Unassembled WGS sequence"/>
</dbReference>
<comment type="caution">
    <text evidence="2">The sequence shown here is derived from an EMBL/GenBank/DDBJ whole genome shotgun (WGS) entry which is preliminary data.</text>
</comment>
<organism evidence="2 3">
    <name type="scientific">Amycolatopsis sulphurea</name>
    <dbReference type="NCBI Taxonomy" id="76022"/>
    <lineage>
        <taxon>Bacteria</taxon>
        <taxon>Bacillati</taxon>
        <taxon>Actinomycetota</taxon>
        <taxon>Actinomycetes</taxon>
        <taxon>Pseudonocardiales</taxon>
        <taxon>Pseudonocardiaceae</taxon>
        <taxon>Amycolatopsis</taxon>
    </lineage>
</organism>
<dbReference type="EMBL" id="PDJK01000002">
    <property type="protein sequence ID" value="PFG50576.1"/>
    <property type="molecule type" value="Genomic_DNA"/>
</dbReference>
<reference evidence="2 3" key="1">
    <citation type="submission" date="2017-10" db="EMBL/GenBank/DDBJ databases">
        <title>Sequencing the genomes of 1000 actinobacteria strains.</title>
        <authorList>
            <person name="Klenk H.-P."/>
        </authorList>
    </citation>
    <scope>NUCLEOTIDE SEQUENCE [LARGE SCALE GENOMIC DNA]</scope>
    <source>
        <strain evidence="2 3">DSM 46092</strain>
    </source>
</reference>
<name>A0A2A9FIJ6_9PSEU</name>
<dbReference type="RefSeq" id="WP_098514270.1">
    <property type="nucleotide sequence ID" value="NZ_JBIAKZ010000003.1"/>
</dbReference>
<proteinExistence type="predicted"/>
<accession>A0A2A9FIJ6</accession>
<evidence type="ECO:0000313" key="2">
    <source>
        <dbReference type="EMBL" id="PFG50576.1"/>
    </source>
</evidence>
<dbReference type="AlphaFoldDB" id="A0A2A9FIJ6"/>
<gene>
    <name evidence="2" type="ORF">ATK36_5817</name>
</gene>
<evidence type="ECO:0000313" key="3">
    <source>
        <dbReference type="Proteomes" id="UP000243542"/>
    </source>
</evidence>
<sequence length="100" mass="10421">MTPRSDLFPRDHHDDEDDPPAEPRHPRPGSSALPDASGSGKGSAPRDPDAAPDAFAEPGTPGLPEADDLTGEVATVPGPDLTPSRTEEVEPPPGTPRKSR</sequence>
<protein>
    <submittedName>
        <fullName evidence="2">Uncharacterized protein</fullName>
    </submittedName>
</protein>